<evidence type="ECO:0000259" key="9">
    <source>
        <dbReference type="Pfam" id="PF02878"/>
    </source>
</evidence>
<evidence type="ECO:0000256" key="5">
    <source>
        <dbReference type="ARBA" id="ARBA00022842"/>
    </source>
</evidence>
<feature type="domain" description="Alpha-D-phosphohexomutase alpha/beta/alpha" evidence="9">
    <location>
        <begin position="2"/>
        <end position="126"/>
    </location>
</feature>
<comment type="cofactor">
    <cofactor evidence="1">
        <name>Mg(2+)</name>
        <dbReference type="ChEBI" id="CHEBI:18420"/>
    </cofactor>
</comment>
<comment type="similarity">
    <text evidence="2 7">Belongs to the phosphohexose mutase family.</text>
</comment>
<dbReference type="InterPro" id="IPR036900">
    <property type="entry name" value="A-D-PHexomutase_C_sf"/>
</dbReference>
<keyword evidence="4 7" id="KW-0479">Metal-binding</keyword>
<evidence type="ECO:0000313" key="13">
    <source>
        <dbReference type="Proteomes" id="UP000705823"/>
    </source>
</evidence>
<dbReference type="Gene3D" id="3.40.120.10">
    <property type="entry name" value="Alpha-D-Glucose-1,6-Bisphosphate, subunit A, domain 3"/>
    <property type="match status" value="3"/>
</dbReference>
<evidence type="ECO:0000259" key="10">
    <source>
        <dbReference type="Pfam" id="PF02879"/>
    </source>
</evidence>
<keyword evidence="5 7" id="KW-0460">Magnesium</keyword>
<evidence type="ECO:0000256" key="3">
    <source>
        <dbReference type="ARBA" id="ARBA00022553"/>
    </source>
</evidence>
<dbReference type="InterPro" id="IPR005844">
    <property type="entry name" value="A-D-PHexomutase_a/b/a-I"/>
</dbReference>
<dbReference type="EMBL" id="RKLU01000003">
    <property type="protein sequence ID" value="TQQ81009.1"/>
    <property type="molecule type" value="Genomic_DNA"/>
</dbReference>
<accession>A0A8J8TCI7</accession>
<dbReference type="InterPro" id="IPR005845">
    <property type="entry name" value="A-D-PHexomutase_a/b/a-II"/>
</dbReference>
<evidence type="ECO:0000256" key="6">
    <source>
        <dbReference type="ARBA" id="ARBA00023235"/>
    </source>
</evidence>
<dbReference type="PROSITE" id="PS00710">
    <property type="entry name" value="PGM_PMM"/>
    <property type="match status" value="1"/>
</dbReference>
<evidence type="ECO:0000256" key="4">
    <source>
        <dbReference type="ARBA" id="ARBA00022723"/>
    </source>
</evidence>
<protein>
    <submittedName>
        <fullName evidence="12">Phosphoglucosamine mutase</fullName>
        <ecNumber evidence="12">5.4.2.10</ecNumber>
    </submittedName>
</protein>
<dbReference type="InterPro" id="IPR016055">
    <property type="entry name" value="A-D-PHexomutase_a/b/a-I/II/III"/>
</dbReference>
<feature type="domain" description="Alpha-D-phosphohexomutase alpha/beta/alpha" evidence="11">
    <location>
        <begin position="257"/>
        <end position="363"/>
    </location>
</feature>
<dbReference type="Pfam" id="PF00408">
    <property type="entry name" value="PGM_PMM_IV"/>
    <property type="match status" value="1"/>
</dbReference>
<organism evidence="12 13">
    <name type="scientific">Halonotius terrestris</name>
    <dbReference type="NCBI Taxonomy" id="2487750"/>
    <lineage>
        <taxon>Archaea</taxon>
        <taxon>Methanobacteriati</taxon>
        <taxon>Methanobacteriota</taxon>
        <taxon>Stenosarchaea group</taxon>
        <taxon>Halobacteria</taxon>
        <taxon>Halobacteriales</taxon>
        <taxon>Haloferacaceae</taxon>
        <taxon>Halonotius</taxon>
    </lineage>
</organism>
<dbReference type="SUPFAM" id="SSF53738">
    <property type="entry name" value="Phosphoglucomutase, first 3 domains"/>
    <property type="match status" value="3"/>
</dbReference>
<dbReference type="GO" id="GO:0000287">
    <property type="term" value="F:magnesium ion binding"/>
    <property type="evidence" value="ECO:0007669"/>
    <property type="project" value="InterPro"/>
</dbReference>
<keyword evidence="13" id="KW-1185">Reference proteome</keyword>
<evidence type="ECO:0000313" key="12">
    <source>
        <dbReference type="EMBL" id="TQQ81009.1"/>
    </source>
</evidence>
<dbReference type="PANTHER" id="PTHR42946:SF6">
    <property type="entry name" value="PHOSPHOGLUCOSAMINE MUTASE-RELATED"/>
    <property type="match status" value="1"/>
</dbReference>
<dbReference type="InterPro" id="IPR016066">
    <property type="entry name" value="A-D-PHexomutase_CS"/>
</dbReference>
<name>A0A8J8TCI7_9EURY</name>
<evidence type="ECO:0000256" key="1">
    <source>
        <dbReference type="ARBA" id="ARBA00001946"/>
    </source>
</evidence>
<dbReference type="SUPFAM" id="SSF55957">
    <property type="entry name" value="Phosphoglucomutase, C-terminal domain"/>
    <property type="match status" value="1"/>
</dbReference>
<gene>
    <name evidence="12" type="primary">glmM</name>
    <name evidence="12" type="ORF">EGH24_07605</name>
</gene>
<proteinExistence type="inferred from homology"/>
<dbReference type="Pfam" id="PF02880">
    <property type="entry name" value="PGM_PMM_III"/>
    <property type="match status" value="1"/>
</dbReference>
<dbReference type="OrthoDB" id="10363at2157"/>
<dbReference type="GO" id="GO:0005975">
    <property type="term" value="P:carbohydrate metabolic process"/>
    <property type="evidence" value="ECO:0007669"/>
    <property type="project" value="InterPro"/>
</dbReference>
<dbReference type="Proteomes" id="UP000705823">
    <property type="component" value="Unassembled WGS sequence"/>
</dbReference>
<evidence type="ECO:0000256" key="2">
    <source>
        <dbReference type="ARBA" id="ARBA00010231"/>
    </source>
</evidence>
<dbReference type="InterPro" id="IPR050060">
    <property type="entry name" value="Phosphoglucosamine_mutase"/>
</dbReference>
<keyword evidence="6 12" id="KW-0413">Isomerase</keyword>
<dbReference type="Pfam" id="PF02878">
    <property type="entry name" value="PGM_PMM_I"/>
    <property type="match status" value="1"/>
</dbReference>
<dbReference type="InterPro" id="IPR005841">
    <property type="entry name" value="Alpha-D-phosphohexomutase_SF"/>
</dbReference>
<evidence type="ECO:0000256" key="7">
    <source>
        <dbReference type="RuleBase" id="RU004326"/>
    </source>
</evidence>
<dbReference type="AlphaFoldDB" id="A0A8J8TCI7"/>
<sequence>MFGTSGIRGPVGETVTADLALAVGRAVATDGADTVVIGRDARDSGRFLADAAAAGCAECGADVIDLGLTATPTLARSIARLDADAGIVVTASHNPPEDNGLKLWTPSGQAFDTARRDRITDIIDREAYDFAPWDASGERTTEGAADAADAAHTTAVVDAIDDEAAAAMAGLEAVVDVGNGVGSVTADALGDLGAAVTTLNAQPDGAFPGRPSEPTAETLTALRAQVGNTNADLGIAHDGDADRMVAVDETGAFVPKDVLLALFARRAVDTAGGGVVAAPVDTSLCVDDAIEPLDGSVNRTKVGDVFVAEAAASDGTVFGGEPSGAWIWPEETLCPDGSLAAAKLTALVATDGSLSEQVASVETYPIQRRSIEVADKAAVMERVADDMLAEYDNVATSDGVRAETDTGWVLVRSSGTQPLIRITAEARSEAAAEDLLAAAVDRVNSVAAQVAV</sequence>
<dbReference type="Pfam" id="PF02879">
    <property type="entry name" value="PGM_PMM_II"/>
    <property type="match status" value="1"/>
</dbReference>
<dbReference type="PANTHER" id="PTHR42946">
    <property type="entry name" value="PHOSPHOHEXOSE MUTASE"/>
    <property type="match status" value="1"/>
</dbReference>
<evidence type="ECO:0000259" key="8">
    <source>
        <dbReference type="Pfam" id="PF00408"/>
    </source>
</evidence>
<feature type="domain" description="Alpha-D-phosphohexomutase C-terminal" evidence="8">
    <location>
        <begin position="373"/>
        <end position="440"/>
    </location>
</feature>
<keyword evidence="3" id="KW-0597">Phosphoprotein</keyword>
<dbReference type="PRINTS" id="PR00509">
    <property type="entry name" value="PGMPMM"/>
</dbReference>
<feature type="domain" description="Alpha-D-phosphohexomutase alpha/beta/alpha" evidence="10">
    <location>
        <begin position="151"/>
        <end position="251"/>
    </location>
</feature>
<dbReference type="InterPro" id="IPR005846">
    <property type="entry name" value="A-D-PHexomutase_a/b/a-III"/>
</dbReference>
<dbReference type="InterPro" id="IPR005843">
    <property type="entry name" value="A-D-PHexomutase_C"/>
</dbReference>
<dbReference type="GO" id="GO:0004615">
    <property type="term" value="F:phosphomannomutase activity"/>
    <property type="evidence" value="ECO:0007669"/>
    <property type="project" value="TreeGrafter"/>
</dbReference>
<dbReference type="InterPro" id="IPR024086">
    <property type="entry name" value="GlmM_arc-type"/>
</dbReference>
<dbReference type="RefSeq" id="WP_142979571.1">
    <property type="nucleotide sequence ID" value="NZ_RKLU01000003.1"/>
</dbReference>
<evidence type="ECO:0000259" key="11">
    <source>
        <dbReference type="Pfam" id="PF02880"/>
    </source>
</evidence>
<dbReference type="NCBIfam" id="TIGR03990">
    <property type="entry name" value="Arch_GlmM"/>
    <property type="match status" value="1"/>
</dbReference>
<reference evidence="12" key="1">
    <citation type="submission" date="2019-02" db="EMBL/GenBank/DDBJ databases">
        <title>Halonotius sp. a new haloarchaeum isolated from saline soil.</title>
        <authorList>
            <person name="Duran-Viseras A."/>
            <person name="Sanchez-Porro C."/>
            <person name="Ventosa A."/>
        </authorList>
    </citation>
    <scope>NUCLEOTIDE SEQUENCE</scope>
    <source>
        <strain evidence="12">F15B</strain>
    </source>
</reference>
<dbReference type="GO" id="GO:0008966">
    <property type="term" value="F:phosphoglucosamine mutase activity"/>
    <property type="evidence" value="ECO:0007669"/>
    <property type="project" value="UniProtKB-EC"/>
</dbReference>
<dbReference type="EC" id="5.4.2.10" evidence="12"/>
<comment type="caution">
    <text evidence="12">The sequence shown here is derived from an EMBL/GenBank/DDBJ whole genome shotgun (WGS) entry which is preliminary data.</text>
</comment>
<dbReference type="Gene3D" id="3.30.310.50">
    <property type="entry name" value="Alpha-D-phosphohexomutase, C-terminal domain"/>
    <property type="match status" value="1"/>
</dbReference>